<name>A0AAV7M4C2_PLEWA</name>
<evidence type="ECO:0000313" key="2">
    <source>
        <dbReference type="Proteomes" id="UP001066276"/>
    </source>
</evidence>
<dbReference type="AlphaFoldDB" id="A0AAV7M4C2"/>
<dbReference type="Proteomes" id="UP001066276">
    <property type="component" value="Chromosome 10"/>
</dbReference>
<accession>A0AAV7M4C2</accession>
<comment type="caution">
    <text evidence="1">The sequence shown here is derived from an EMBL/GenBank/DDBJ whole genome shotgun (WGS) entry which is preliminary data.</text>
</comment>
<dbReference type="EMBL" id="JANPWB010000014">
    <property type="protein sequence ID" value="KAJ1098332.1"/>
    <property type="molecule type" value="Genomic_DNA"/>
</dbReference>
<proteinExistence type="predicted"/>
<sequence length="127" mass="13148">MCQGFGPTNINSGASAGWTRATLELKKSRQAATRVPLRGTAGRVNTSRVAEQAASCRTGLLHGDPRLLLSSSKPERASILARGRGYGQYGGFGTIYTLQPEGAFGADEISPSVRLGDGGATGPQKIG</sequence>
<gene>
    <name evidence="1" type="ORF">NDU88_003447</name>
</gene>
<reference evidence="1" key="1">
    <citation type="journal article" date="2022" name="bioRxiv">
        <title>Sequencing and chromosome-scale assembly of the giantPleurodeles waltlgenome.</title>
        <authorList>
            <person name="Brown T."/>
            <person name="Elewa A."/>
            <person name="Iarovenko S."/>
            <person name="Subramanian E."/>
            <person name="Araus A.J."/>
            <person name="Petzold A."/>
            <person name="Susuki M."/>
            <person name="Suzuki K.-i.T."/>
            <person name="Hayashi T."/>
            <person name="Toyoda A."/>
            <person name="Oliveira C."/>
            <person name="Osipova E."/>
            <person name="Leigh N.D."/>
            <person name="Simon A."/>
            <person name="Yun M.H."/>
        </authorList>
    </citation>
    <scope>NUCLEOTIDE SEQUENCE</scope>
    <source>
        <strain evidence="1">20211129_DDA</strain>
        <tissue evidence="1">Liver</tissue>
    </source>
</reference>
<evidence type="ECO:0000313" key="1">
    <source>
        <dbReference type="EMBL" id="KAJ1098332.1"/>
    </source>
</evidence>
<protein>
    <submittedName>
        <fullName evidence="1">Uncharacterized protein</fullName>
    </submittedName>
</protein>
<keyword evidence="2" id="KW-1185">Reference proteome</keyword>
<organism evidence="1 2">
    <name type="scientific">Pleurodeles waltl</name>
    <name type="common">Iberian ribbed newt</name>
    <dbReference type="NCBI Taxonomy" id="8319"/>
    <lineage>
        <taxon>Eukaryota</taxon>
        <taxon>Metazoa</taxon>
        <taxon>Chordata</taxon>
        <taxon>Craniata</taxon>
        <taxon>Vertebrata</taxon>
        <taxon>Euteleostomi</taxon>
        <taxon>Amphibia</taxon>
        <taxon>Batrachia</taxon>
        <taxon>Caudata</taxon>
        <taxon>Salamandroidea</taxon>
        <taxon>Salamandridae</taxon>
        <taxon>Pleurodelinae</taxon>
        <taxon>Pleurodeles</taxon>
    </lineage>
</organism>